<accession>A0ABS1J3Q5</accession>
<feature type="domain" description="Cpl-7 lysozyme C-terminal" evidence="2">
    <location>
        <begin position="193"/>
        <end position="234"/>
    </location>
</feature>
<sequence>MVIIGSARIDERGNASKGKAGDQTCKEVATEPYYKHRLGWHLLRPKDAAVARKIGLAMVEACLNNNIGYDQSERYGVINCLKKYGRIAKINEPTEADCSSLVRACCIQAGIQMGDFNTSSEVSVLEKTGAFQKAVTVTNDTKLCAGDVLVTRAKGHTVIVTEGYPREDGKSTAKPTTKPSVKPKPNKAGRKSLEDVAREVIAGKWGNNPERKDKLIKAGYAPAEVQAVVNKLLK</sequence>
<dbReference type="RefSeq" id="WP_208430082.1">
    <property type="nucleotide sequence ID" value="NZ_JAEPRJ010000001.1"/>
</dbReference>
<name>A0ABS1J3Q5_9FIRM</name>
<evidence type="ECO:0000313" key="3">
    <source>
        <dbReference type="EMBL" id="MBK5898680.1"/>
    </source>
</evidence>
<dbReference type="Pfam" id="PF08230">
    <property type="entry name" value="CW_7"/>
    <property type="match status" value="1"/>
</dbReference>
<organism evidence="3 4">
    <name type="scientific">Catonella massiliensis</name>
    <dbReference type="NCBI Taxonomy" id="2799636"/>
    <lineage>
        <taxon>Bacteria</taxon>
        <taxon>Bacillati</taxon>
        <taxon>Bacillota</taxon>
        <taxon>Clostridia</taxon>
        <taxon>Lachnospirales</taxon>
        <taxon>Lachnospiraceae</taxon>
        <taxon>Catonella</taxon>
    </lineage>
</organism>
<evidence type="ECO:0000313" key="4">
    <source>
        <dbReference type="Proteomes" id="UP000604730"/>
    </source>
</evidence>
<comment type="caution">
    <text evidence="3">The sequence shown here is derived from an EMBL/GenBank/DDBJ whole genome shotgun (WGS) entry which is preliminary data.</text>
</comment>
<dbReference type="Pfam" id="PF25309">
    <property type="entry name" value="ELLD"/>
    <property type="match status" value="1"/>
</dbReference>
<proteinExistence type="predicted"/>
<evidence type="ECO:0000256" key="1">
    <source>
        <dbReference type="SAM" id="MobiDB-lite"/>
    </source>
</evidence>
<dbReference type="SMART" id="SM01095">
    <property type="entry name" value="Cpl-7"/>
    <property type="match status" value="1"/>
</dbReference>
<dbReference type="InterPro" id="IPR057370">
    <property type="entry name" value="ELLD"/>
</dbReference>
<reference evidence="3 4" key="1">
    <citation type="submission" date="2021-01" db="EMBL/GenBank/DDBJ databases">
        <title>Isolation and description of Catonella massiliensis sp. nov., a novel Catonella species, isolated from a stable periodontitis subject.</title>
        <authorList>
            <person name="Antezack A."/>
            <person name="Boxberger M."/>
            <person name="La Scola B."/>
            <person name="Monnet-Corti V."/>
        </authorList>
    </citation>
    <scope>NUCLEOTIDE SEQUENCE [LARGE SCALE GENOMIC DNA]</scope>
    <source>
        <strain evidence="3 4">Marseille-Q4567</strain>
    </source>
</reference>
<protein>
    <recommendedName>
        <fullName evidence="2">Cpl-7 lysozyme C-terminal domain-containing protein</fullName>
    </recommendedName>
</protein>
<keyword evidence="4" id="KW-1185">Reference proteome</keyword>
<feature type="region of interest" description="Disordered" evidence="1">
    <location>
        <begin position="163"/>
        <end position="193"/>
    </location>
</feature>
<dbReference type="Gene3D" id="3.90.1720.10">
    <property type="entry name" value="endopeptidase domain like (from Nostoc punctiforme)"/>
    <property type="match status" value="1"/>
</dbReference>
<evidence type="ECO:0000259" key="2">
    <source>
        <dbReference type="SMART" id="SM01095"/>
    </source>
</evidence>
<dbReference type="EMBL" id="JAEPRJ010000001">
    <property type="protein sequence ID" value="MBK5898680.1"/>
    <property type="molecule type" value="Genomic_DNA"/>
</dbReference>
<dbReference type="Proteomes" id="UP000604730">
    <property type="component" value="Unassembled WGS sequence"/>
</dbReference>
<gene>
    <name evidence="3" type="ORF">JJN12_13005</name>
</gene>
<dbReference type="InterPro" id="IPR013168">
    <property type="entry name" value="Cpl_7_lyso_C"/>
</dbReference>